<dbReference type="CDD" id="cd00336">
    <property type="entry name" value="Ribosomal_L22"/>
    <property type="match status" value="1"/>
</dbReference>
<dbReference type="SMART" id="SM00220">
    <property type="entry name" value="S_TKc"/>
    <property type="match status" value="1"/>
</dbReference>
<accession>A0ABP0K0B8</accession>
<name>A0ABP0K0B8_9DINO</name>
<evidence type="ECO:0000259" key="9">
    <source>
        <dbReference type="PROSITE" id="PS50011"/>
    </source>
</evidence>
<evidence type="ECO:0000256" key="7">
    <source>
        <dbReference type="RuleBase" id="RU004005"/>
    </source>
</evidence>
<dbReference type="PROSITE" id="PS00108">
    <property type="entry name" value="PROTEIN_KINASE_ST"/>
    <property type="match status" value="1"/>
</dbReference>
<dbReference type="Gene3D" id="2.100.10.30">
    <property type="entry name" value="Jacalin-like lectin domain"/>
    <property type="match status" value="1"/>
</dbReference>
<evidence type="ECO:0000313" key="10">
    <source>
        <dbReference type="EMBL" id="CAK9019986.1"/>
    </source>
</evidence>
<dbReference type="InterPro" id="IPR001063">
    <property type="entry name" value="Ribosomal_uL22"/>
</dbReference>
<dbReference type="InterPro" id="IPR036404">
    <property type="entry name" value="Jacalin-like_lectin_dom_sf"/>
</dbReference>
<dbReference type="Gene3D" id="3.90.470.10">
    <property type="entry name" value="Ribosomal protein L22/L17"/>
    <property type="match status" value="1"/>
</dbReference>
<keyword evidence="3" id="KW-0694">RNA-binding</keyword>
<dbReference type="InterPro" id="IPR008271">
    <property type="entry name" value="Ser/Thr_kinase_AS"/>
</dbReference>
<dbReference type="Pfam" id="PF00237">
    <property type="entry name" value="Ribosomal_L22"/>
    <property type="match status" value="1"/>
</dbReference>
<feature type="compositionally biased region" description="Basic and acidic residues" evidence="8">
    <location>
        <begin position="598"/>
        <end position="607"/>
    </location>
</feature>
<comment type="similarity">
    <text evidence="1 7">Belongs to the universal ribosomal protein uL22 family.</text>
</comment>
<dbReference type="Proteomes" id="UP001642484">
    <property type="component" value="Unassembled WGS sequence"/>
</dbReference>
<comment type="caution">
    <text evidence="10">The sequence shown here is derived from an EMBL/GenBank/DDBJ whole genome shotgun (WGS) entry which is preliminary data.</text>
</comment>
<keyword evidence="5 7" id="KW-0687">Ribonucleoprotein</keyword>
<dbReference type="PANTHER" id="PTHR24347">
    <property type="entry name" value="SERINE/THREONINE-PROTEIN KINASE"/>
    <property type="match status" value="1"/>
</dbReference>
<dbReference type="SUPFAM" id="SSF56112">
    <property type="entry name" value="Protein kinase-like (PK-like)"/>
    <property type="match status" value="1"/>
</dbReference>
<organism evidence="10 11">
    <name type="scientific">Durusdinium trenchii</name>
    <dbReference type="NCBI Taxonomy" id="1381693"/>
    <lineage>
        <taxon>Eukaryota</taxon>
        <taxon>Sar</taxon>
        <taxon>Alveolata</taxon>
        <taxon>Dinophyceae</taxon>
        <taxon>Suessiales</taxon>
        <taxon>Symbiodiniaceae</taxon>
        <taxon>Durusdinium</taxon>
    </lineage>
</organism>
<dbReference type="InterPro" id="IPR011009">
    <property type="entry name" value="Kinase-like_dom_sf"/>
</dbReference>
<feature type="domain" description="Protein kinase" evidence="9">
    <location>
        <begin position="31"/>
        <end position="310"/>
    </location>
</feature>
<evidence type="ECO:0000256" key="8">
    <source>
        <dbReference type="SAM" id="MobiDB-lite"/>
    </source>
</evidence>
<dbReference type="Pfam" id="PF00069">
    <property type="entry name" value="Pkinase"/>
    <property type="match status" value="1"/>
</dbReference>
<keyword evidence="11" id="KW-1185">Reference proteome</keyword>
<protein>
    <recommendedName>
        <fullName evidence="6">Large ribosomal subunit protein uL22c</fullName>
    </recommendedName>
</protein>
<dbReference type="InterPro" id="IPR005727">
    <property type="entry name" value="Ribosomal_uL22_bac/chlpt-type"/>
</dbReference>
<evidence type="ECO:0000313" key="11">
    <source>
        <dbReference type="Proteomes" id="UP001642484"/>
    </source>
</evidence>
<dbReference type="InterPro" id="IPR000719">
    <property type="entry name" value="Prot_kinase_dom"/>
</dbReference>
<dbReference type="Gene3D" id="1.10.510.10">
    <property type="entry name" value="Transferase(Phosphotransferase) domain 1"/>
    <property type="match status" value="1"/>
</dbReference>
<dbReference type="PROSITE" id="PS50011">
    <property type="entry name" value="PROTEIN_KINASE_DOM"/>
    <property type="match status" value="1"/>
</dbReference>
<evidence type="ECO:0000256" key="2">
    <source>
        <dbReference type="ARBA" id="ARBA00022730"/>
    </source>
</evidence>
<evidence type="ECO:0000256" key="6">
    <source>
        <dbReference type="ARBA" id="ARBA00035285"/>
    </source>
</evidence>
<gene>
    <name evidence="10" type="ORF">CCMP2556_LOCUS13876</name>
</gene>
<evidence type="ECO:0000256" key="3">
    <source>
        <dbReference type="ARBA" id="ARBA00022884"/>
    </source>
</evidence>
<dbReference type="SUPFAM" id="SSF54843">
    <property type="entry name" value="Ribosomal protein L22"/>
    <property type="match status" value="1"/>
</dbReference>
<dbReference type="HAMAP" id="MF_01331_B">
    <property type="entry name" value="Ribosomal_uL22_B"/>
    <property type="match status" value="1"/>
</dbReference>
<evidence type="ECO:0000256" key="4">
    <source>
        <dbReference type="ARBA" id="ARBA00022980"/>
    </source>
</evidence>
<dbReference type="InterPro" id="IPR036394">
    <property type="entry name" value="Ribosomal_uL22_sf"/>
</dbReference>
<evidence type="ECO:0000256" key="1">
    <source>
        <dbReference type="ARBA" id="ARBA00009451"/>
    </source>
</evidence>
<evidence type="ECO:0000256" key="5">
    <source>
        <dbReference type="ARBA" id="ARBA00023274"/>
    </source>
</evidence>
<reference evidence="10 11" key="1">
    <citation type="submission" date="2024-02" db="EMBL/GenBank/DDBJ databases">
        <authorList>
            <person name="Chen Y."/>
            <person name="Shah S."/>
            <person name="Dougan E. K."/>
            <person name="Thang M."/>
            <person name="Chan C."/>
        </authorList>
    </citation>
    <scope>NUCLEOTIDE SEQUENCE [LARGE SCALE GENOMIC DNA]</scope>
</reference>
<keyword evidence="2" id="KW-0699">rRNA-binding</keyword>
<feature type="compositionally biased region" description="Acidic residues" evidence="8">
    <location>
        <begin position="608"/>
        <end position="655"/>
    </location>
</feature>
<sequence length="855" mass="96363">MCSASPPFSARQERPETWLKEQFFGPLHDQFKLGKRLGKGGQATVYECTRVRTEKKYAVKVIEMKALNFQKNDGEQNLRREIRNMEELFHPRIVNLLTHLYEENRCWLVMDLARGGDLHNKILDEVNISMSRGDDHFPGLGQSELATRHVATQLLEGMGYMHSFGIIHRDMKLENVLLVRTYAYPGPAEKNFPVPSEVHDVKITDFGLSKNMHSTPMLRRATAVGSPDFVAPEAGTFWKFSLVKVRCSKEFVIRSKDLVPERHKEVVSTIKASRSWQHASREVRALVGGLLNINSSSRFTQVECMHHPWFSSCSAECSKVALNEGVALKAGEPRGVIQEISGCTGYAVDNLQLKLRNGTTTLTFGSAGGDIQHHWQLRPDERITAVLQEERHDFLGLAITFHTSRGDVLALQGSQARKRRSFIAPSGSQIVGLQFQGHRLIGIHLEKILNEEPGMVASLGGRVGHAVDKVWLKFRDGSLREYGNSERGGTGSGMHSPRVMQTRGAAFAPALVLAVLGGLMMMSADNFMSAFVPPVTGARPRASFQMPEEVLAPVSPVPTAPIFTAVALAGCLAASLRLVKRHSGRACRAHLVQLKAASSEEKEKDKDEEVDEDDDDEEEEEEEDDLDEIVMEDDDEDDEDDYEDEDDDDFEADDDDIVYGEDELDDSFFTTDEGGEVVEAKCRARFLKGSPWKFRRVLWQIRGRSYREALMLLEFMPWRACRPTLVCLQSAAANAQNHFNMDKSRLYVYRCQAERGPYSKRMRPMSKGQPHAYRRRSTHLEIIVREMSDEEMMKRKEFLCRDAFLGTSLAFYTSAGSIFCLKGMEAFGSRRFAAMPGRQICGLYFEARILPQEVM</sequence>
<proteinExistence type="inferred from homology"/>
<feature type="region of interest" description="Disordered" evidence="8">
    <location>
        <begin position="596"/>
        <end position="655"/>
    </location>
</feature>
<dbReference type="EMBL" id="CAXAMN010007002">
    <property type="protein sequence ID" value="CAK9019986.1"/>
    <property type="molecule type" value="Genomic_DNA"/>
</dbReference>
<keyword evidence="4 7" id="KW-0689">Ribosomal protein</keyword>